<evidence type="ECO:0000256" key="13">
    <source>
        <dbReference type="SAM" id="Phobius"/>
    </source>
</evidence>
<dbReference type="InterPro" id="IPR017927">
    <property type="entry name" value="FAD-bd_FR_type"/>
</dbReference>
<dbReference type="PANTHER" id="PTHR32361">
    <property type="entry name" value="FERRIC/CUPRIC REDUCTASE TRANSMEMBRANE COMPONENT"/>
    <property type="match status" value="1"/>
</dbReference>
<dbReference type="SUPFAM" id="SSF52343">
    <property type="entry name" value="Ferredoxin reductase-like, C-terminal NADP-linked domain"/>
    <property type="match status" value="1"/>
</dbReference>
<dbReference type="PROSITE" id="PS51257">
    <property type="entry name" value="PROKAR_LIPOPROTEIN"/>
    <property type="match status" value="1"/>
</dbReference>
<protein>
    <submittedName>
        <fullName evidence="16">Ferric reductase like transmembrane component-domain-containing protein</fullName>
    </submittedName>
</protein>
<dbReference type="Pfam" id="PF08022">
    <property type="entry name" value="FAD_binding_8"/>
    <property type="match status" value="1"/>
</dbReference>
<dbReference type="Gene3D" id="3.40.50.80">
    <property type="entry name" value="Nucleotide-binding domain of ferredoxin-NADP reductase (FNR) module"/>
    <property type="match status" value="1"/>
</dbReference>
<dbReference type="PANTHER" id="PTHR32361:SF9">
    <property type="entry name" value="FERRIC REDUCTASE TRANSMEMBRANE COMPONENT 3-RELATED"/>
    <property type="match status" value="1"/>
</dbReference>
<evidence type="ECO:0000313" key="16">
    <source>
        <dbReference type="EMBL" id="KAK7206984.1"/>
    </source>
</evidence>
<gene>
    <name evidence="16" type="ORF">BZA70DRAFT_260</name>
</gene>
<keyword evidence="6" id="KW-0274">FAD</keyword>
<evidence type="ECO:0000256" key="4">
    <source>
        <dbReference type="ARBA" id="ARBA00022630"/>
    </source>
</evidence>
<evidence type="ECO:0000256" key="6">
    <source>
        <dbReference type="ARBA" id="ARBA00022827"/>
    </source>
</evidence>
<proteinExistence type="inferred from homology"/>
<dbReference type="CDD" id="cd06186">
    <property type="entry name" value="NOX_Duox_like_FAD_NADP"/>
    <property type="match status" value="1"/>
</dbReference>
<dbReference type="InterPro" id="IPR013112">
    <property type="entry name" value="FAD-bd_8"/>
</dbReference>
<evidence type="ECO:0000256" key="1">
    <source>
        <dbReference type="ARBA" id="ARBA00004141"/>
    </source>
</evidence>
<keyword evidence="12" id="KW-0325">Glycoprotein</keyword>
<dbReference type="Pfam" id="PF01794">
    <property type="entry name" value="Ferric_reduct"/>
    <property type="match status" value="1"/>
</dbReference>
<evidence type="ECO:0000256" key="7">
    <source>
        <dbReference type="ARBA" id="ARBA00022982"/>
    </source>
</evidence>
<keyword evidence="7" id="KW-0249">Electron transport</keyword>
<feature type="domain" description="FAD-binding FR-type" evidence="15">
    <location>
        <begin position="401"/>
        <end position="523"/>
    </location>
</feature>
<evidence type="ECO:0000256" key="8">
    <source>
        <dbReference type="ARBA" id="ARBA00022989"/>
    </source>
</evidence>
<feature type="signal peptide" evidence="14">
    <location>
        <begin position="1"/>
        <end position="21"/>
    </location>
</feature>
<reference evidence="16 17" key="1">
    <citation type="submission" date="2024-03" db="EMBL/GenBank/DDBJ databases">
        <title>Genome-scale model development and genomic sequencing of the oleaginous clade Lipomyces.</title>
        <authorList>
            <consortium name="Lawrence Berkeley National Laboratory"/>
            <person name="Czajka J.J."/>
            <person name="Han Y."/>
            <person name="Kim J."/>
            <person name="Mondo S.J."/>
            <person name="Hofstad B.A."/>
            <person name="Robles A."/>
            <person name="Haridas S."/>
            <person name="Riley R."/>
            <person name="LaButti K."/>
            <person name="Pangilinan J."/>
            <person name="Andreopoulos W."/>
            <person name="Lipzen A."/>
            <person name="Yan J."/>
            <person name="Wang M."/>
            <person name="Ng V."/>
            <person name="Grigoriev I.V."/>
            <person name="Spatafora J.W."/>
            <person name="Magnuson J.K."/>
            <person name="Baker S.E."/>
            <person name="Pomraning K.R."/>
        </authorList>
    </citation>
    <scope>NUCLEOTIDE SEQUENCE [LARGE SCALE GENOMIC DNA]</scope>
    <source>
        <strain evidence="16 17">Phaff 52-87</strain>
    </source>
</reference>
<evidence type="ECO:0000313" key="17">
    <source>
        <dbReference type="Proteomes" id="UP001498771"/>
    </source>
</evidence>
<feature type="transmembrane region" description="Helical" evidence="13">
    <location>
        <begin position="336"/>
        <end position="358"/>
    </location>
</feature>
<evidence type="ECO:0000256" key="11">
    <source>
        <dbReference type="ARBA" id="ARBA00023136"/>
    </source>
</evidence>
<dbReference type="InterPro" id="IPR013130">
    <property type="entry name" value="Fe3_Rdtase_TM_dom"/>
</dbReference>
<evidence type="ECO:0000256" key="3">
    <source>
        <dbReference type="ARBA" id="ARBA00022448"/>
    </source>
</evidence>
<dbReference type="InterPro" id="IPR051410">
    <property type="entry name" value="Ferric/Cupric_Reductase"/>
</dbReference>
<dbReference type="InterPro" id="IPR039261">
    <property type="entry name" value="FNR_nucleotide-bd"/>
</dbReference>
<keyword evidence="8 13" id="KW-1133">Transmembrane helix</keyword>
<keyword evidence="9" id="KW-0560">Oxidoreductase</keyword>
<evidence type="ECO:0000256" key="5">
    <source>
        <dbReference type="ARBA" id="ARBA00022692"/>
    </source>
</evidence>
<dbReference type="RefSeq" id="XP_064770017.1">
    <property type="nucleotide sequence ID" value="XM_064910872.1"/>
</dbReference>
<feature type="transmembrane region" description="Helical" evidence="13">
    <location>
        <begin position="302"/>
        <end position="321"/>
    </location>
</feature>
<dbReference type="Proteomes" id="UP001498771">
    <property type="component" value="Unassembled WGS sequence"/>
</dbReference>
<dbReference type="GeneID" id="90036384"/>
<sequence length="697" mass="78368">MILPRLSLLLTLSSLIASCAADFATRNEVYSCLRTTTKGIAAHTNATSVLASVLYCYDKLFWISSYVCLHELAPSKVGQLYPYLDEYCEGVLPDEDTLVEYYDNATETNWVVDFYSLAKGQIVDAPITPNKTAYAFSMDYFVPMYTEIENGNYFAKAILGYWGFIMVFGIVYNFMSKATPGALMSVQINFIRKHLILPAAITKRHSRPIPFIGYMPTRIQSLVVFIHVLMNILMVSICYYEYKADNIYGYSKYITRLLMLSHRSAIMSFGQLPLVFLFASRNNVLAWITGWSFDTFNVYHRWVSRTMFLHAAIHSVAWTMYGHNRAYLDLYWAQPYWRWGAAATIVGGVMLGQAWQFFRQHAYELFLATHILLAIAFIAGCYYHVTLIDFTFEEYCWAAIAFWAFDRALRFVRLVLNGGMLKTSFEARGSDVFRADIKYWKTWAFFPGAHIYVYVMLPTGFWQSHPFTVFQSNLPGEEGHIILLGKKKHGITNSIYKRLANSSSHRSDLRIFVEGPYGTHHHLHAFDSAVLIAGGIGITAVFPYALELASTNSGKQRVVVRWVIHDEDALTWMPQELNSLLANSAIDLQVFITAPGTSSSPTTEKLPLQSDSDAEKSSAASSNSLALASPSLQIIHQRPDMLSLIPALISQPDIASGSVGVLVCGLPGMNDDARAAVANSLELATGKVEYFEEAFAW</sequence>
<keyword evidence="11 13" id="KW-0472">Membrane</keyword>
<dbReference type="PROSITE" id="PS51384">
    <property type="entry name" value="FAD_FR"/>
    <property type="match status" value="1"/>
</dbReference>
<dbReference type="SFLD" id="SFLDS00052">
    <property type="entry name" value="Ferric_Reductase_Domain"/>
    <property type="match status" value="1"/>
</dbReference>
<evidence type="ECO:0000256" key="14">
    <source>
        <dbReference type="SAM" id="SignalP"/>
    </source>
</evidence>
<dbReference type="Pfam" id="PF08030">
    <property type="entry name" value="NAD_binding_6"/>
    <property type="match status" value="1"/>
</dbReference>
<comment type="subcellular location">
    <subcellularLocation>
        <location evidence="1">Membrane</location>
        <topology evidence="1">Multi-pass membrane protein</topology>
    </subcellularLocation>
</comment>
<dbReference type="SFLD" id="SFLDG01168">
    <property type="entry name" value="Ferric_reductase_subgroup_(FRE"/>
    <property type="match status" value="1"/>
</dbReference>
<feature type="transmembrane region" description="Helical" evidence="13">
    <location>
        <begin position="262"/>
        <end position="281"/>
    </location>
</feature>
<dbReference type="EMBL" id="JBBJBU010000001">
    <property type="protein sequence ID" value="KAK7206984.1"/>
    <property type="molecule type" value="Genomic_DNA"/>
</dbReference>
<organism evidence="16 17">
    <name type="scientific">Myxozyma melibiosi</name>
    <dbReference type="NCBI Taxonomy" id="54550"/>
    <lineage>
        <taxon>Eukaryota</taxon>
        <taxon>Fungi</taxon>
        <taxon>Dikarya</taxon>
        <taxon>Ascomycota</taxon>
        <taxon>Saccharomycotina</taxon>
        <taxon>Lipomycetes</taxon>
        <taxon>Lipomycetales</taxon>
        <taxon>Lipomycetaceae</taxon>
        <taxon>Myxozyma</taxon>
    </lineage>
</organism>
<keyword evidence="5 13" id="KW-0812">Transmembrane</keyword>
<accession>A0ABR1FAX1</accession>
<keyword evidence="14" id="KW-0732">Signal</keyword>
<feature type="transmembrane region" description="Helical" evidence="13">
    <location>
        <begin position="222"/>
        <end position="242"/>
    </location>
</feature>
<keyword evidence="10" id="KW-0406">Ion transport</keyword>
<dbReference type="InterPro" id="IPR013121">
    <property type="entry name" value="Fe_red_NAD-bd_6"/>
</dbReference>
<keyword evidence="17" id="KW-1185">Reference proteome</keyword>
<keyword evidence="3" id="KW-0813">Transport</keyword>
<evidence type="ECO:0000259" key="15">
    <source>
        <dbReference type="PROSITE" id="PS51384"/>
    </source>
</evidence>
<name>A0ABR1FAX1_9ASCO</name>
<keyword evidence="4" id="KW-0285">Flavoprotein</keyword>
<feature type="transmembrane region" description="Helical" evidence="13">
    <location>
        <begin position="365"/>
        <end position="385"/>
    </location>
</feature>
<comment type="similarity">
    <text evidence="2">Belongs to the ferric reductase (FRE) family.</text>
</comment>
<feature type="chain" id="PRO_5047246381" evidence="14">
    <location>
        <begin position="22"/>
        <end position="697"/>
    </location>
</feature>
<comment type="caution">
    <text evidence="16">The sequence shown here is derived from an EMBL/GenBank/DDBJ whole genome shotgun (WGS) entry which is preliminary data.</text>
</comment>
<evidence type="ECO:0000256" key="9">
    <source>
        <dbReference type="ARBA" id="ARBA00023002"/>
    </source>
</evidence>
<evidence type="ECO:0000256" key="12">
    <source>
        <dbReference type="ARBA" id="ARBA00023180"/>
    </source>
</evidence>
<evidence type="ECO:0000256" key="2">
    <source>
        <dbReference type="ARBA" id="ARBA00006278"/>
    </source>
</evidence>
<feature type="transmembrane region" description="Helical" evidence="13">
    <location>
        <begin position="153"/>
        <end position="175"/>
    </location>
</feature>
<evidence type="ECO:0000256" key="10">
    <source>
        <dbReference type="ARBA" id="ARBA00023065"/>
    </source>
</evidence>